<dbReference type="EMBL" id="JRES01001467">
    <property type="protein sequence ID" value="KNC22642.1"/>
    <property type="molecule type" value="Genomic_DNA"/>
</dbReference>
<name>A0A0L0BRH7_LUCCU</name>
<keyword evidence="1" id="KW-0812">Transmembrane</keyword>
<keyword evidence="1" id="KW-1133">Transmembrane helix</keyword>
<accession>A0A0L0BRH7</accession>
<keyword evidence="3" id="KW-1185">Reference proteome</keyword>
<evidence type="ECO:0000313" key="2">
    <source>
        <dbReference type="EMBL" id="KNC22642.1"/>
    </source>
</evidence>
<evidence type="ECO:0000313" key="3">
    <source>
        <dbReference type="Proteomes" id="UP000037069"/>
    </source>
</evidence>
<organism evidence="2 3">
    <name type="scientific">Lucilia cuprina</name>
    <name type="common">Green bottle fly</name>
    <name type="synonym">Australian sheep blowfly</name>
    <dbReference type="NCBI Taxonomy" id="7375"/>
    <lineage>
        <taxon>Eukaryota</taxon>
        <taxon>Metazoa</taxon>
        <taxon>Ecdysozoa</taxon>
        <taxon>Arthropoda</taxon>
        <taxon>Hexapoda</taxon>
        <taxon>Insecta</taxon>
        <taxon>Pterygota</taxon>
        <taxon>Neoptera</taxon>
        <taxon>Endopterygota</taxon>
        <taxon>Diptera</taxon>
        <taxon>Brachycera</taxon>
        <taxon>Muscomorpha</taxon>
        <taxon>Oestroidea</taxon>
        <taxon>Calliphoridae</taxon>
        <taxon>Luciliinae</taxon>
        <taxon>Lucilia</taxon>
    </lineage>
</organism>
<dbReference type="AlphaFoldDB" id="A0A0L0BRH7"/>
<reference evidence="2 3" key="1">
    <citation type="journal article" date="2015" name="Nat. Commun.">
        <title>Lucilia cuprina genome unlocks parasitic fly biology to underpin future interventions.</title>
        <authorList>
            <person name="Anstead C.A."/>
            <person name="Korhonen P.K."/>
            <person name="Young N.D."/>
            <person name="Hall R.S."/>
            <person name="Jex A.R."/>
            <person name="Murali S.C."/>
            <person name="Hughes D.S."/>
            <person name="Lee S.F."/>
            <person name="Perry T."/>
            <person name="Stroehlein A.J."/>
            <person name="Ansell B.R."/>
            <person name="Breugelmans B."/>
            <person name="Hofmann A."/>
            <person name="Qu J."/>
            <person name="Dugan S."/>
            <person name="Lee S.L."/>
            <person name="Chao H."/>
            <person name="Dinh H."/>
            <person name="Han Y."/>
            <person name="Doddapaneni H.V."/>
            <person name="Worley K.C."/>
            <person name="Muzny D.M."/>
            <person name="Ioannidis P."/>
            <person name="Waterhouse R.M."/>
            <person name="Zdobnov E.M."/>
            <person name="James P.J."/>
            <person name="Bagnall N.H."/>
            <person name="Kotze A.C."/>
            <person name="Gibbs R.A."/>
            <person name="Richards S."/>
            <person name="Batterham P."/>
            <person name="Gasser R.B."/>
        </authorList>
    </citation>
    <scope>NUCLEOTIDE SEQUENCE [LARGE SCALE GENOMIC DNA]</scope>
    <source>
        <strain evidence="2 3">LS</strain>
        <tissue evidence="2">Full body</tissue>
    </source>
</reference>
<gene>
    <name evidence="2" type="ORF">FF38_05326</name>
</gene>
<dbReference type="Proteomes" id="UP000037069">
    <property type="component" value="Unassembled WGS sequence"/>
</dbReference>
<sequence length="276" mass="32395">MLINNICFEHFAVTDLNNTHYRNSFKFPPKLDAIKYTFFVVLTLYYFFNQILNIVCHFLFEHFSLKKRDSNCDTSPKSTRHLERSICIDLNRFSFLNYIKYSLSEVVLKEELYQDIGPGTERPHLYGSGRKPLWQLRSRNIIPNSEGLIKSEDFSSCYLSHINEALLSDFYWVLRHEEVNKDQSQKHPKHIKSDGLTPKVLSSIIKYFYFHRLAIQLSFVTKNIVIRETKDSHSRFLDHDLMSATNILLITPDVQNILIECHGLSCSWVLTESYLG</sequence>
<feature type="transmembrane region" description="Helical" evidence="1">
    <location>
        <begin position="36"/>
        <end position="60"/>
    </location>
</feature>
<evidence type="ECO:0000256" key="1">
    <source>
        <dbReference type="SAM" id="Phobius"/>
    </source>
</evidence>
<comment type="caution">
    <text evidence="2">The sequence shown here is derived from an EMBL/GenBank/DDBJ whole genome shotgun (WGS) entry which is preliminary data.</text>
</comment>
<proteinExistence type="predicted"/>
<keyword evidence="1" id="KW-0472">Membrane</keyword>
<protein>
    <submittedName>
        <fullName evidence="2">Uncharacterized protein</fullName>
    </submittedName>
</protein>